<dbReference type="Pfam" id="PF13837">
    <property type="entry name" value="Myb_DNA-bind_4"/>
    <property type="match status" value="1"/>
</dbReference>
<evidence type="ECO:0000313" key="3">
    <source>
        <dbReference type="Proteomes" id="UP001152795"/>
    </source>
</evidence>
<feature type="compositionally biased region" description="Basic residues" evidence="1">
    <location>
        <begin position="242"/>
        <end position="256"/>
    </location>
</feature>
<feature type="compositionally biased region" description="Low complexity" evidence="1">
    <location>
        <begin position="68"/>
        <end position="81"/>
    </location>
</feature>
<dbReference type="InterPro" id="IPR044823">
    <property type="entry name" value="ASIL1/2-like"/>
</dbReference>
<feature type="region of interest" description="Disordered" evidence="1">
    <location>
        <begin position="47"/>
        <end position="109"/>
    </location>
</feature>
<keyword evidence="3" id="KW-1185">Reference proteome</keyword>
<feature type="region of interest" description="Disordered" evidence="1">
    <location>
        <begin position="216"/>
        <end position="260"/>
    </location>
</feature>
<sequence length="325" mass="36677">MDSTPNRTQHNESAPSYPYAQDTFPGFPQFVPRSSWMNMATDSQPHYGGSYFPYVPQPPNIPKTQTHSENASSSTSTNPTNEYDSDHVAPNLASSDDIGAKGNTSTRWKEGQTTVLVHEWRERIEELESSRATDTWHRIVDAVNKAGSSKSLKQCKNKIRNLKQAYKEAKANNNRTGSSPKTSPFFDTFDDVLGTRAVVTMPGVIQSDSVLYETATLNDSNEESDESETDSSGTPSPDQIGKRKRQPKNPARKQKKERVTAATAMIDLTGKLVEMQRSQAELMDKAQSRTEELMLKMETDQRKLDEESRHRDQEFFLWMAELMKK</sequence>
<evidence type="ECO:0000256" key="1">
    <source>
        <dbReference type="SAM" id="MobiDB-lite"/>
    </source>
</evidence>
<dbReference type="Proteomes" id="UP001152795">
    <property type="component" value="Unassembled WGS sequence"/>
</dbReference>
<protein>
    <submittedName>
        <fullName evidence="2">Uncharacterized protein</fullName>
    </submittedName>
</protein>
<dbReference type="InterPro" id="IPR044822">
    <property type="entry name" value="Myb_DNA-bind_4"/>
</dbReference>
<dbReference type="OrthoDB" id="5990122at2759"/>
<dbReference type="AlphaFoldDB" id="A0A6S7L1Q4"/>
<comment type="caution">
    <text evidence="2">The sequence shown here is derived from an EMBL/GenBank/DDBJ whole genome shotgun (WGS) entry which is preliminary data.</text>
</comment>
<proteinExistence type="predicted"/>
<organism evidence="2 3">
    <name type="scientific">Paramuricea clavata</name>
    <name type="common">Red gorgonian</name>
    <name type="synonym">Violescent sea-whip</name>
    <dbReference type="NCBI Taxonomy" id="317549"/>
    <lineage>
        <taxon>Eukaryota</taxon>
        <taxon>Metazoa</taxon>
        <taxon>Cnidaria</taxon>
        <taxon>Anthozoa</taxon>
        <taxon>Octocorallia</taxon>
        <taxon>Malacalcyonacea</taxon>
        <taxon>Plexauridae</taxon>
        <taxon>Paramuricea</taxon>
    </lineage>
</organism>
<name>A0A6S7L1Q4_PARCT</name>
<gene>
    <name evidence="2" type="ORF">PACLA_8A053589</name>
</gene>
<dbReference type="EMBL" id="CACRXK020014158">
    <property type="protein sequence ID" value="CAB4026379.1"/>
    <property type="molecule type" value="Genomic_DNA"/>
</dbReference>
<feature type="region of interest" description="Disordered" evidence="1">
    <location>
        <begin position="1"/>
        <end position="33"/>
    </location>
</feature>
<reference evidence="2" key="1">
    <citation type="submission" date="2020-04" db="EMBL/GenBank/DDBJ databases">
        <authorList>
            <person name="Alioto T."/>
            <person name="Alioto T."/>
            <person name="Gomez Garrido J."/>
        </authorList>
    </citation>
    <scope>NUCLEOTIDE SEQUENCE</scope>
    <source>
        <strain evidence="2">A484AB</strain>
    </source>
</reference>
<evidence type="ECO:0000313" key="2">
    <source>
        <dbReference type="EMBL" id="CAB4026379.1"/>
    </source>
</evidence>
<dbReference type="Gene3D" id="1.10.10.60">
    <property type="entry name" value="Homeodomain-like"/>
    <property type="match status" value="1"/>
</dbReference>
<feature type="compositionally biased region" description="Acidic residues" evidence="1">
    <location>
        <begin position="220"/>
        <end position="229"/>
    </location>
</feature>
<dbReference type="PANTHER" id="PTHR31307">
    <property type="entry name" value="TRIHELIX TRANSCRIPTION FACTOR ASIL2"/>
    <property type="match status" value="1"/>
</dbReference>
<dbReference type="PANTHER" id="PTHR31307:SF4">
    <property type="entry name" value="TRIHELIX TRANSCRIPTION FACTOR ASIL2"/>
    <property type="match status" value="1"/>
</dbReference>
<accession>A0A6S7L1Q4</accession>
<feature type="compositionally biased region" description="Polar residues" evidence="1">
    <location>
        <begin position="1"/>
        <end position="14"/>
    </location>
</feature>